<dbReference type="EMBL" id="BJLF01000010">
    <property type="protein sequence ID" value="GEA51408.1"/>
    <property type="molecule type" value="Genomic_DNA"/>
</dbReference>
<dbReference type="RefSeq" id="WP_141345740.1">
    <property type="nucleotide sequence ID" value="NZ_BJLF01000010.1"/>
</dbReference>
<evidence type="ECO:0000313" key="2">
    <source>
        <dbReference type="EMBL" id="GEA51643.1"/>
    </source>
</evidence>
<dbReference type="AlphaFoldDB" id="A0A4Y3HWK8"/>
<proteinExistence type="predicted"/>
<sequence>MAKKLTLDELYKVRRRGKLEFGDAKEELIEVRKAKTIRHKTLVHISKLDKYAFQLRSLIKVGASVTELHFWLQAQGVECARSTVYRWRKKHEKKDEEQ</sequence>
<evidence type="ECO:0000313" key="3">
    <source>
        <dbReference type="Proteomes" id="UP000318717"/>
    </source>
</evidence>
<gene>
    <name evidence="1" type="ORF">VIN01S_22120</name>
    <name evidence="2" type="ORF">VIN01S_24470</name>
</gene>
<evidence type="ECO:0000313" key="1">
    <source>
        <dbReference type="EMBL" id="GEA51408.1"/>
    </source>
</evidence>
<name>A0A4Y3HWK8_9VIBR</name>
<comment type="caution">
    <text evidence="1">The sequence shown here is derived from an EMBL/GenBank/DDBJ whole genome shotgun (WGS) entry which is preliminary data.</text>
</comment>
<reference evidence="1 3" key="1">
    <citation type="submission" date="2019-06" db="EMBL/GenBank/DDBJ databases">
        <title>Whole genome shotgun sequence of Vibrio inusitatus NBRC 102082.</title>
        <authorList>
            <person name="Hosoyama A."/>
            <person name="Uohara A."/>
            <person name="Ohji S."/>
            <person name="Ichikawa N."/>
        </authorList>
    </citation>
    <scope>NUCLEOTIDE SEQUENCE [LARGE SCALE GENOMIC DNA]</scope>
    <source>
        <strain evidence="1 3">NBRC 102082</strain>
    </source>
</reference>
<accession>A0A4Y3HWK8</accession>
<keyword evidence="3" id="KW-1185">Reference proteome</keyword>
<dbReference type="EMBL" id="BJLF01000011">
    <property type="protein sequence ID" value="GEA51643.1"/>
    <property type="molecule type" value="Genomic_DNA"/>
</dbReference>
<protein>
    <recommendedName>
        <fullName evidence="4">Transposase</fullName>
    </recommendedName>
</protein>
<evidence type="ECO:0008006" key="4">
    <source>
        <dbReference type="Google" id="ProtNLM"/>
    </source>
</evidence>
<organism evidence="1 3">
    <name type="scientific">Vibrio inusitatus NBRC 102082</name>
    <dbReference type="NCBI Taxonomy" id="1219070"/>
    <lineage>
        <taxon>Bacteria</taxon>
        <taxon>Pseudomonadati</taxon>
        <taxon>Pseudomonadota</taxon>
        <taxon>Gammaproteobacteria</taxon>
        <taxon>Vibrionales</taxon>
        <taxon>Vibrionaceae</taxon>
        <taxon>Vibrio</taxon>
    </lineage>
</organism>
<dbReference type="Proteomes" id="UP000318717">
    <property type="component" value="Unassembled WGS sequence"/>
</dbReference>